<sequence>MLDLPPASTLIFYTDGLVERRGELIDTGIERLANTAQSGPADALCNHIMTSIAEHQPTDDIALLVIRRLPS</sequence>
<evidence type="ECO:0000256" key="1">
    <source>
        <dbReference type="ARBA" id="ARBA00022801"/>
    </source>
</evidence>
<dbReference type="Gene3D" id="3.60.40.10">
    <property type="entry name" value="PPM-type phosphatase domain"/>
    <property type="match status" value="1"/>
</dbReference>
<proteinExistence type="predicted"/>
<protein>
    <recommendedName>
        <fullName evidence="2">PPM-type phosphatase domain-containing protein</fullName>
    </recommendedName>
</protein>
<gene>
    <name evidence="3" type="ORF">Aca07nite_07900</name>
</gene>
<dbReference type="InterPro" id="IPR052016">
    <property type="entry name" value="Bact_Sigma-Reg"/>
</dbReference>
<dbReference type="PANTHER" id="PTHR43156:SF2">
    <property type="entry name" value="STAGE II SPORULATION PROTEIN E"/>
    <property type="match status" value="1"/>
</dbReference>
<name>A0ABQ3WAZ0_9ACTN</name>
<comment type="caution">
    <text evidence="3">The sequence shown here is derived from an EMBL/GenBank/DDBJ whole genome shotgun (WGS) entry which is preliminary data.</text>
</comment>
<dbReference type="InterPro" id="IPR036457">
    <property type="entry name" value="PPM-type-like_dom_sf"/>
</dbReference>
<organism evidence="3">
    <name type="scientific">Actinoplanes campanulatus</name>
    <dbReference type="NCBI Taxonomy" id="113559"/>
    <lineage>
        <taxon>Bacteria</taxon>
        <taxon>Bacillati</taxon>
        <taxon>Actinomycetota</taxon>
        <taxon>Actinomycetes</taxon>
        <taxon>Micromonosporales</taxon>
        <taxon>Micromonosporaceae</taxon>
        <taxon>Actinoplanes</taxon>
    </lineage>
</organism>
<dbReference type="PANTHER" id="PTHR43156">
    <property type="entry name" value="STAGE II SPORULATION PROTEIN E-RELATED"/>
    <property type="match status" value="1"/>
</dbReference>
<accession>A0ABQ3WAZ0</accession>
<feature type="domain" description="PPM-type phosphatase" evidence="2">
    <location>
        <begin position="2"/>
        <end position="68"/>
    </location>
</feature>
<evidence type="ECO:0000313" key="3">
    <source>
        <dbReference type="EMBL" id="GID43515.1"/>
    </source>
</evidence>
<dbReference type="InterPro" id="IPR001932">
    <property type="entry name" value="PPM-type_phosphatase-like_dom"/>
</dbReference>
<evidence type="ECO:0000259" key="2">
    <source>
        <dbReference type="Pfam" id="PF07228"/>
    </source>
</evidence>
<keyword evidence="1" id="KW-0378">Hydrolase</keyword>
<dbReference type="RefSeq" id="WP_239140008.1">
    <property type="nucleotide sequence ID" value="NZ_BAAAGQ010000001.1"/>
</dbReference>
<dbReference type="Pfam" id="PF07228">
    <property type="entry name" value="SpoIIE"/>
    <property type="match status" value="1"/>
</dbReference>
<dbReference type="EMBL" id="BOMF01000012">
    <property type="protein sequence ID" value="GID43515.1"/>
    <property type="molecule type" value="Genomic_DNA"/>
</dbReference>
<reference evidence="3" key="1">
    <citation type="submission" date="2021-01" db="EMBL/GenBank/DDBJ databases">
        <title>Whole genome shotgun sequence of Actinoplanes capillaceus NBRC 16408.</title>
        <authorList>
            <person name="Komaki H."/>
            <person name="Tamura T."/>
        </authorList>
    </citation>
    <scope>NUCLEOTIDE SEQUENCE [LARGE SCALE GENOMIC DNA]</scope>
    <source>
        <strain evidence="3">NBRC 16408</strain>
    </source>
</reference>